<dbReference type="RefSeq" id="XP_031934530.1">
    <property type="nucleotide sequence ID" value="XM_032091008.1"/>
</dbReference>
<keyword evidence="2" id="KW-1185">Reference proteome</keyword>
<dbReference type="GeneID" id="43675699"/>
<organism evidence="1 2">
    <name type="scientific">Aspergillus pseudonomiae</name>
    <dbReference type="NCBI Taxonomy" id="1506151"/>
    <lineage>
        <taxon>Eukaryota</taxon>
        <taxon>Fungi</taxon>
        <taxon>Dikarya</taxon>
        <taxon>Ascomycota</taxon>
        <taxon>Pezizomycotina</taxon>
        <taxon>Eurotiomycetes</taxon>
        <taxon>Eurotiomycetidae</taxon>
        <taxon>Eurotiales</taxon>
        <taxon>Aspergillaceae</taxon>
        <taxon>Aspergillus</taxon>
        <taxon>Aspergillus subgen. Circumdati</taxon>
    </lineage>
</organism>
<sequence length="84" mass="9430">MQDGDHIYSSQPLLRSDKIPSYATLRIHSDSSHSNLQLIDSYAPIGYPTRCTIILLITMWLATIQLLTANLVHAPGPIWIVRES</sequence>
<proteinExistence type="predicted"/>
<protein>
    <submittedName>
        <fullName evidence="1">Uncharacterized protein</fullName>
    </submittedName>
</protein>
<evidence type="ECO:0000313" key="1">
    <source>
        <dbReference type="EMBL" id="KAE8397211.1"/>
    </source>
</evidence>
<dbReference type="Proteomes" id="UP000325579">
    <property type="component" value="Unassembled WGS sequence"/>
</dbReference>
<accession>A0A5N7CSM5</accession>
<gene>
    <name evidence="1" type="ORF">BDV37DRAFT_65149</name>
</gene>
<evidence type="ECO:0000313" key="2">
    <source>
        <dbReference type="Proteomes" id="UP000325579"/>
    </source>
</evidence>
<reference evidence="1 2" key="1">
    <citation type="submission" date="2019-04" db="EMBL/GenBank/DDBJ databases">
        <authorList>
            <consortium name="DOE Joint Genome Institute"/>
            <person name="Mondo S."/>
            <person name="Kjaerbolling I."/>
            <person name="Vesth T."/>
            <person name="Frisvad J.C."/>
            <person name="Nybo J.L."/>
            <person name="Theobald S."/>
            <person name="Kildgaard S."/>
            <person name="Isbrandt T."/>
            <person name="Kuo A."/>
            <person name="Sato A."/>
            <person name="Lyhne E.K."/>
            <person name="Kogle M.E."/>
            <person name="Wiebenga A."/>
            <person name="Kun R.S."/>
            <person name="Lubbers R.J."/>
            <person name="Makela M.R."/>
            <person name="Barry K."/>
            <person name="Chovatia M."/>
            <person name="Clum A."/>
            <person name="Daum C."/>
            <person name="Haridas S."/>
            <person name="He G."/>
            <person name="LaButti K."/>
            <person name="Lipzen A."/>
            <person name="Riley R."/>
            <person name="Salamov A."/>
            <person name="Simmons B.A."/>
            <person name="Magnuson J.K."/>
            <person name="Henrissat B."/>
            <person name="Mortensen U.H."/>
            <person name="Larsen T.O."/>
            <person name="Devries R.P."/>
            <person name="Grigoriev I.V."/>
            <person name="Machida M."/>
            <person name="Baker S.E."/>
            <person name="Andersen M.R."/>
            <person name="Cantor M.N."/>
            <person name="Hua S.X."/>
        </authorList>
    </citation>
    <scope>NUCLEOTIDE SEQUENCE [LARGE SCALE GENOMIC DNA]</scope>
    <source>
        <strain evidence="1 2">CBS 119388</strain>
    </source>
</reference>
<name>A0A5N7CSM5_9EURO</name>
<dbReference type="EMBL" id="ML736910">
    <property type="protein sequence ID" value="KAE8397211.1"/>
    <property type="molecule type" value="Genomic_DNA"/>
</dbReference>
<dbReference type="AlphaFoldDB" id="A0A5N7CSM5"/>